<dbReference type="EMBL" id="JAJSOF020000005">
    <property type="protein sequence ID" value="KAJ4447755.1"/>
    <property type="molecule type" value="Genomic_DNA"/>
</dbReference>
<evidence type="ECO:0000256" key="1">
    <source>
        <dbReference type="SAM" id="Coils"/>
    </source>
</evidence>
<evidence type="ECO:0000256" key="2">
    <source>
        <dbReference type="SAM" id="MobiDB-lite"/>
    </source>
</evidence>
<organism evidence="3 4">
    <name type="scientific">Periplaneta americana</name>
    <name type="common">American cockroach</name>
    <name type="synonym">Blatta americana</name>
    <dbReference type="NCBI Taxonomy" id="6978"/>
    <lineage>
        <taxon>Eukaryota</taxon>
        <taxon>Metazoa</taxon>
        <taxon>Ecdysozoa</taxon>
        <taxon>Arthropoda</taxon>
        <taxon>Hexapoda</taxon>
        <taxon>Insecta</taxon>
        <taxon>Pterygota</taxon>
        <taxon>Neoptera</taxon>
        <taxon>Polyneoptera</taxon>
        <taxon>Dictyoptera</taxon>
        <taxon>Blattodea</taxon>
        <taxon>Blattoidea</taxon>
        <taxon>Blattidae</taxon>
        <taxon>Blattinae</taxon>
        <taxon>Periplaneta</taxon>
    </lineage>
</organism>
<proteinExistence type="predicted"/>
<keyword evidence="4" id="KW-1185">Reference proteome</keyword>
<reference evidence="3 4" key="1">
    <citation type="journal article" date="2022" name="Allergy">
        <title>Genome assembly and annotation of Periplaneta americana reveal a comprehensive cockroach allergen profile.</title>
        <authorList>
            <person name="Wang L."/>
            <person name="Xiong Q."/>
            <person name="Saelim N."/>
            <person name="Wang L."/>
            <person name="Nong W."/>
            <person name="Wan A.T."/>
            <person name="Shi M."/>
            <person name="Liu X."/>
            <person name="Cao Q."/>
            <person name="Hui J.H.L."/>
            <person name="Sookrung N."/>
            <person name="Leung T.F."/>
            <person name="Tungtrongchitr A."/>
            <person name="Tsui S.K.W."/>
        </authorList>
    </citation>
    <scope>NUCLEOTIDE SEQUENCE [LARGE SCALE GENOMIC DNA]</scope>
    <source>
        <strain evidence="3">PWHHKU_190912</strain>
    </source>
</reference>
<protein>
    <submittedName>
        <fullName evidence="3">Uncharacterized protein</fullName>
    </submittedName>
</protein>
<keyword evidence="1" id="KW-0175">Coiled coil</keyword>
<gene>
    <name evidence="3" type="ORF">ANN_09763</name>
</gene>
<accession>A0ABQ8TPT5</accession>
<sequence length="755" mass="84181">MELTKLKKSRSQESSVTGQETTREQKQGSGVANEAQVPVKVSNLDRKDYLSLFFSNMPNPFESVLKKGMVFSVSSIEAVMHFLRVLVQLKGICRAFHLDEVSLLHLIFPFANGMLTNRVLAAIEDEKTLLDFHNGILNEFIPDRTRHLLFGEYFYRKQSDSETLLEYVEDLKVIEKVFVAGLTESQIVDAALAGARDPEVRAQYLSANRPQNFLQLDALCVRNQAILDSGALAGTTPTRSVVLGQGNRCFVCNKAGRFARECNRRDHVEQNQRKSEEVVRVVSREISVPPHGQCPVARAQLGGELVEVLLDTQCRFFVETSVDLVAHRDEGEGQEVDSSSLGKERVGVGQPELSGSPIVLPELSEVPLSFPGVEKSLHHDPDPGVSLECFREEWDRITCELGKGITSYTAKSYREPKPGVTRRFVAAVSVPRLKLGFVAPKKTFSAPTFLCLRKGGVRGTNHMSGVVVPENVGVSQETESLTFWEVVCAIKEKVDNWIQFPTTTAALEAAKILWSNKYTFPDAVGAVDCTHVYLHFWNGVKNWYGSGGGGLKLKSRPKVGHTFKSLGTTAFSSKHELQDCNKNGFNINKVKNALTQIRDEYRAAALQLQRNSEKLITEDDLSENAKCTLDETAGCLQIISVTVSIPLLIYHAYPDEIPDATQCQKPRVNHVLRCMRINSQQSIALRLKVNNFRASKGWLHRFKQHDITYKNVCDESATVSDESVDHWKDNVLPRLIEGYDAKHIFNTDETGSSAP</sequence>
<evidence type="ECO:0000313" key="4">
    <source>
        <dbReference type="Proteomes" id="UP001148838"/>
    </source>
</evidence>
<evidence type="ECO:0000313" key="3">
    <source>
        <dbReference type="EMBL" id="KAJ4447755.1"/>
    </source>
</evidence>
<feature type="region of interest" description="Disordered" evidence="2">
    <location>
        <begin position="1"/>
        <end position="34"/>
    </location>
</feature>
<dbReference type="Proteomes" id="UP001148838">
    <property type="component" value="Unassembled WGS sequence"/>
</dbReference>
<comment type="caution">
    <text evidence="3">The sequence shown here is derived from an EMBL/GenBank/DDBJ whole genome shotgun (WGS) entry which is preliminary data.</text>
</comment>
<feature type="coiled-coil region" evidence="1">
    <location>
        <begin position="587"/>
        <end position="618"/>
    </location>
</feature>
<name>A0ABQ8TPT5_PERAM</name>